<dbReference type="SUPFAM" id="SSF81324">
    <property type="entry name" value="Voltage-gated potassium channels"/>
    <property type="match status" value="2"/>
</dbReference>
<evidence type="ECO:0000313" key="12">
    <source>
        <dbReference type="EMBL" id="WPH01499.1"/>
    </source>
</evidence>
<organism evidence="12 13">
    <name type="scientific">Acrodontium crateriforme</name>
    <dbReference type="NCBI Taxonomy" id="150365"/>
    <lineage>
        <taxon>Eukaryota</taxon>
        <taxon>Fungi</taxon>
        <taxon>Dikarya</taxon>
        <taxon>Ascomycota</taxon>
        <taxon>Pezizomycotina</taxon>
        <taxon>Dothideomycetes</taxon>
        <taxon>Dothideomycetidae</taxon>
        <taxon>Mycosphaerellales</taxon>
        <taxon>Teratosphaeriaceae</taxon>
        <taxon>Acrodontium</taxon>
    </lineage>
</organism>
<keyword evidence="5 8" id="KW-0406">Ion transport</keyword>
<evidence type="ECO:0000259" key="11">
    <source>
        <dbReference type="Pfam" id="PF07885"/>
    </source>
</evidence>
<dbReference type="GO" id="GO:0022841">
    <property type="term" value="F:potassium ion leak channel activity"/>
    <property type="evidence" value="ECO:0007669"/>
    <property type="project" value="TreeGrafter"/>
</dbReference>
<dbReference type="GO" id="GO:0005886">
    <property type="term" value="C:plasma membrane"/>
    <property type="evidence" value="ECO:0007669"/>
    <property type="project" value="TreeGrafter"/>
</dbReference>
<feature type="transmembrane region" description="Helical" evidence="10">
    <location>
        <begin position="422"/>
        <end position="440"/>
    </location>
</feature>
<feature type="transmembrane region" description="Helical" evidence="10">
    <location>
        <begin position="211"/>
        <end position="229"/>
    </location>
</feature>
<dbReference type="Proteomes" id="UP001303373">
    <property type="component" value="Chromosome 6"/>
</dbReference>
<feature type="domain" description="Potassium channel" evidence="11">
    <location>
        <begin position="217"/>
        <end position="289"/>
    </location>
</feature>
<feature type="transmembrane region" description="Helical" evidence="10">
    <location>
        <begin position="361"/>
        <end position="385"/>
    </location>
</feature>
<keyword evidence="13" id="KW-1185">Reference proteome</keyword>
<dbReference type="PANTHER" id="PTHR11003">
    <property type="entry name" value="POTASSIUM CHANNEL, SUBFAMILY K"/>
    <property type="match status" value="1"/>
</dbReference>
<evidence type="ECO:0000256" key="6">
    <source>
        <dbReference type="ARBA" id="ARBA00023136"/>
    </source>
</evidence>
<feature type="compositionally biased region" description="Basic and acidic residues" evidence="9">
    <location>
        <begin position="7"/>
        <end position="24"/>
    </location>
</feature>
<keyword evidence="2 8" id="KW-0813">Transport</keyword>
<dbReference type="InterPro" id="IPR003280">
    <property type="entry name" value="2pore_dom_K_chnl"/>
</dbReference>
<gene>
    <name evidence="12" type="ORF">R9X50_00434500</name>
</gene>
<evidence type="ECO:0000256" key="2">
    <source>
        <dbReference type="ARBA" id="ARBA00022448"/>
    </source>
</evidence>
<feature type="region of interest" description="Disordered" evidence="9">
    <location>
        <begin position="1"/>
        <end position="32"/>
    </location>
</feature>
<evidence type="ECO:0000256" key="5">
    <source>
        <dbReference type="ARBA" id="ARBA00023065"/>
    </source>
</evidence>
<keyword evidence="4 10" id="KW-1133">Transmembrane helix</keyword>
<dbReference type="GO" id="GO:0015271">
    <property type="term" value="F:outward rectifier potassium channel activity"/>
    <property type="evidence" value="ECO:0007669"/>
    <property type="project" value="TreeGrafter"/>
</dbReference>
<feature type="transmembrane region" description="Helical" evidence="10">
    <location>
        <begin position="48"/>
        <end position="69"/>
    </location>
</feature>
<feature type="region of interest" description="Disordered" evidence="9">
    <location>
        <begin position="705"/>
        <end position="741"/>
    </location>
</feature>
<evidence type="ECO:0000256" key="10">
    <source>
        <dbReference type="SAM" id="Phobius"/>
    </source>
</evidence>
<dbReference type="Gene3D" id="1.10.287.70">
    <property type="match status" value="2"/>
</dbReference>
<evidence type="ECO:0000256" key="3">
    <source>
        <dbReference type="ARBA" id="ARBA00022692"/>
    </source>
</evidence>
<feature type="transmembrane region" description="Helical" evidence="10">
    <location>
        <begin position="117"/>
        <end position="139"/>
    </location>
</feature>
<dbReference type="PRINTS" id="PR01333">
    <property type="entry name" value="2POREKCHANEL"/>
</dbReference>
<dbReference type="EMBL" id="CP138585">
    <property type="protein sequence ID" value="WPH01499.1"/>
    <property type="molecule type" value="Genomic_DNA"/>
</dbReference>
<dbReference type="AlphaFoldDB" id="A0AAQ3R8B7"/>
<dbReference type="Pfam" id="PF07885">
    <property type="entry name" value="Ion_trans_2"/>
    <property type="match status" value="2"/>
</dbReference>
<evidence type="ECO:0000256" key="9">
    <source>
        <dbReference type="SAM" id="MobiDB-lite"/>
    </source>
</evidence>
<evidence type="ECO:0000256" key="4">
    <source>
        <dbReference type="ARBA" id="ARBA00022989"/>
    </source>
</evidence>
<comment type="subcellular location">
    <subcellularLocation>
        <location evidence="1">Membrane</location>
        <topology evidence="1">Multi-pass membrane protein</topology>
    </subcellularLocation>
</comment>
<feature type="transmembrane region" description="Helical" evidence="10">
    <location>
        <begin position="266"/>
        <end position="289"/>
    </location>
</feature>
<evidence type="ECO:0000256" key="8">
    <source>
        <dbReference type="RuleBase" id="RU003857"/>
    </source>
</evidence>
<sequence length="741" mass="83324">MGTFDPGVRETLERGAQDVKSDSIKEEEDEEDNFDPSRWWFASTACPLLAGTLGPVANGLSICALVYRWRVFIPPKGTEDNGIPIEDPNWLVAINAVSLVAALIANASLLLNMARRLSFIVAQPITIAGFLLAGILLIADMAALTSSPTYYITDPAQQPAFSHALSSAFYYAIFASSLYIGIGFIMCITVYGANKGYYRKDFNLTPSQRTLMLQTMLFVAYLLLGAFVYSKIEGWDYLDAVYWADVTLLTVGLGDFSPQTKMGRGLLFPFAIGGILIVGLVIGSIRSLVLERGKEKLGARITEKRRFTAVHNVDECKQTIRISWLASADFNTDPTMSSAQRREEEFAVMRKVQAAAENERMWFGLVTSIAFALALWFVGAAVFMACEQTQSWTYFESLYFTYVCLLTIGYGDPAPVSNSGRAFFVIWSLLAVPSLTILISNMGDTFVKWFSDLTIWIGSVTVLPSEHGIRATAKPFICRMLESAHIGGTRFTAPGMLGNVPIPASKPSNSEKHRNQLMDRLAERLEQHIGKEELDQAQQAENEGDDLKRDIHFYHYVLSRECRNLQRDLSASPPKKYSWHDWEYYLKLMGNDDQESGNDESLVPLVLQHAPNCGVDSPAFEYQGLEDHPAQLDGIVGRDTERREFQEAHERNKKCHKAGKKRRPTILDLKDWSWLSNKSPLMGTQSEAEWILERLSTALERELNRQRKGIERKPPVGMADMKRTMRTKEEKKQEEQEEKTK</sequence>
<comment type="similarity">
    <text evidence="8">Belongs to the two pore domain potassium channel (TC 1.A.1.8) family.</text>
</comment>
<dbReference type="InterPro" id="IPR013099">
    <property type="entry name" value="K_chnl_dom"/>
</dbReference>
<keyword evidence="3 8" id="KW-0812">Transmembrane</keyword>
<keyword evidence="6 10" id="KW-0472">Membrane</keyword>
<feature type="transmembrane region" description="Helical" evidence="10">
    <location>
        <begin position="391"/>
        <end position="410"/>
    </location>
</feature>
<feature type="domain" description="Potassium channel" evidence="11">
    <location>
        <begin position="372"/>
        <end position="447"/>
    </location>
</feature>
<proteinExistence type="inferred from homology"/>
<feature type="transmembrane region" description="Helical" evidence="10">
    <location>
        <begin position="168"/>
        <end position="191"/>
    </location>
</feature>
<evidence type="ECO:0000313" key="13">
    <source>
        <dbReference type="Proteomes" id="UP001303373"/>
    </source>
</evidence>
<evidence type="ECO:0000256" key="1">
    <source>
        <dbReference type="ARBA" id="ARBA00004141"/>
    </source>
</evidence>
<reference evidence="12 13" key="1">
    <citation type="submission" date="2023-11" db="EMBL/GenBank/DDBJ databases">
        <title>An acidophilic fungus is an integral part of prey digestion in a carnivorous sundew plant.</title>
        <authorList>
            <person name="Tsai I.J."/>
        </authorList>
    </citation>
    <scope>NUCLEOTIDE SEQUENCE [LARGE SCALE GENOMIC DNA]</scope>
    <source>
        <strain evidence="12">169a</strain>
    </source>
</reference>
<keyword evidence="7 8" id="KW-0407">Ion channel</keyword>
<name>A0AAQ3R8B7_9PEZI</name>
<evidence type="ECO:0000256" key="7">
    <source>
        <dbReference type="ARBA" id="ARBA00023303"/>
    </source>
</evidence>
<dbReference type="PANTHER" id="PTHR11003:SF301">
    <property type="entry name" value="POTASSIUM CHANNEL PROTEIN"/>
    <property type="match status" value="1"/>
</dbReference>
<accession>A0AAQ3R8B7</accession>
<protein>
    <submittedName>
        <fullName evidence="12">Potassium channel isoform 2A</fullName>
    </submittedName>
</protein>
<feature type="transmembrane region" description="Helical" evidence="10">
    <location>
        <begin position="89"/>
        <end position="110"/>
    </location>
</feature>
<dbReference type="GO" id="GO:0030322">
    <property type="term" value="P:stabilization of membrane potential"/>
    <property type="evidence" value="ECO:0007669"/>
    <property type="project" value="TreeGrafter"/>
</dbReference>